<dbReference type="PaxDb" id="4113-PGSC0003DMT400090013"/>
<keyword evidence="2" id="KW-1185">Reference proteome</keyword>
<dbReference type="Gramene" id="PGSC0003DMT400090013">
    <property type="protein sequence ID" value="PGSC0003DMT400090013"/>
    <property type="gene ID" value="PGSC0003DMG400039584"/>
</dbReference>
<evidence type="ECO:0000313" key="2">
    <source>
        <dbReference type="Proteomes" id="UP000011115"/>
    </source>
</evidence>
<sequence>MYCEGPFGAVSQDRRHTRLSALWFGSSPFSFCLLHSRVLRHWAIECCFAELLGDAPTAPFHRRLDLFLQGSAHWNIRRDLGPFGDSSSSLGDPQEVFSPFFQPLCSFLLDSVQALSPNPNT</sequence>
<dbReference type="Proteomes" id="UP000011115">
    <property type="component" value="Unassembled WGS sequence"/>
</dbReference>
<proteinExistence type="predicted"/>
<evidence type="ECO:0000313" key="1">
    <source>
        <dbReference type="EnsemblPlants" id="PGSC0003DMT400090013"/>
    </source>
</evidence>
<dbReference type="AlphaFoldDB" id="M1DJF0"/>
<dbReference type="InParanoid" id="M1DJF0"/>
<dbReference type="EnsemblPlants" id="PGSC0003DMT400090013">
    <property type="protein sequence ID" value="PGSC0003DMT400090013"/>
    <property type="gene ID" value="PGSC0003DMG400039584"/>
</dbReference>
<organism evidence="1 2">
    <name type="scientific">Solanum tuberosum</name>
    <name type="common">Potato</name>
    <dbReference type="NCBI Taxonomy" id="4113"/>
    <lineage>
        <taxon>Eukaryota</taxon>
        <taxon>Viridiplantae</taxon>
        <taxon>Streptophyta</taxon>
        <taxon>Embryophyta</taxon>
        <taxon>Tracheophyta</taxon>
        <taxon>Spermatophyta</taxon>
        <taxon>Magnoliopsida</taxon>
        <taxon>eudicotyledons</taxon>
        <taxon>Gunneridae</taxon>
        <taxon>Pentapetalae</taxon>
        <taxon>asterids</taxon>
        <taxon>lamiids</taxon>
        <taxon>Solanales</taxon>
        <taxon>Solanaceae</taxon>
        <taxon>Solanoideae</taxon>
        <taxon>Solaneae</taxon>
        <taxon>Solanum</taxon>
    </lineage>
</organism>
<accession>M1DJF0</accession>
<protein>
    <submittedName>
        <fullName evidence="1">Uncharacterized protein</fullName>
    </submittedName>
</protein>
<name>M1DJF0_SOLTU</name>
<reference evidence="1" key="2">
    <citation type="submission" date="2015-06" db="UniProtKB">
        <authorList>
            <consortium name="EnsemblPlants"/>
        </authorList>
    </citation>
    <scope>IDENTIFICATION</scope>
    <source>
        <strain evidence="1">DM1-3 516 R44</strain>
    </source>
</reference>
<reference evidence="2" key="1">
    <citation type="journal article" date="2011" name="Nature">
        <title>Genome sequence and analysis of the tuber crop potato.</title>
        <authorList>
            <consortium name="The Potato Genome Sequencing Consortium"/>
        </authorList>
    </citation>
    <scope>NUCLEOTIDE SEQUENCE [LARGE SCALE GENOMIC DNA]</scope>
    <source>
        <strain evidence="2">cv. DM1-3 516 R44</strain>
    </source>
</reference>
<dbReference type="HOGENOM" id="CLU_162985_0_0_1"/>